<dbReference type="RefSeq" id="WP_072325549.1">
    <property type="nucleotide sequence ID" value="NZ_FPJW01000003.1"/>
</dbReference>
<dbReference type="OrthoDB" id="9801517at2"/>
<dbReference type="PANTHER" id="PTHR31793">
    <property type="entry name" value="4-HYDROXYBENZOYL-COA THIOESTERASE FAMILY MEMBER"/>
    <property type="match status" value="1"/>
</dbReference>
<dbReference type="AlphaFoldDB" id="A0A1K1W6T4"/>
<keyword evidence="1 2" id="KW-0378">Hydrolase</keyword>
<protein>
    <submittedName>
        <fullName evidence="2">Acyl-CoA thioester hydrolase</fullName>
    </submittedName>
</protein>
<dbReference type="Gene3D" id="3.10.129.10">
    <property type="entry name" value="Hotdog Thioesterase"/>
    <property type="match status" value="1"/>
</dbReference>
<dbReference type="PANTHER" id="PTHR31793:SF37">
    <property type="entry name" value="ACYL-COA THIOESTER HYDROLASE YBGC"/>
    <property type="match status" value="1"/>
</dbReference>
<evidence type="ECO:0000313" key="3">
    <source>
        <dbReference type="Proteomes" id="UP000182350"/>
    </source>
</evidence>
<proteinExistence type="predicted"/>
<gene>
    <name evidence="2" type="ORF">SAMN02745752_01319</name>
</gene>
<dbReference type="Proteomes" id="UP000182350">
    <property type="component" value="Unassembled WGS sequence"/>
</dbReference>
<evidence type="ECO:0000256" key="1">
    <source>
        <dbReference type="ARBA" id="ARBA00022801"/>
    </source>
</evidence>
<evidence type="ECO:0000313" key="2">
    <source>
        <dbReference type="EMBL" id="SFX33112.1"/>
    </source>
</evidence>
<dbReference type="CDD" id="cd00586">
    <property type="entry name" value="4HBT"/>
    <property type="match status" value="1"/>
</dbReference>
<dbReference type="Pfam" id="PF13279">
    <property type="entry name" value="4HBT_2"/>
    <property type="match status" value="1"/>
</dbReference>
<dbReference type="SUPFAM" id="SSF54637">
    <property type="entry name" value="Thioesterase/thiol ester dehydrase-isomerase"/>
    <property type="match status" value="1"/>
</dbReference>
<accession>A0A1K1W6T4</accession>
<dbReference type="GO" id="GO:0047617">
    <property type="term" value="F:fatty acyl-CoA hydrolase activity"/>
    <property type="evidence" value="ECO:0007669"/>
    <property type="project" value="TreeGrafter"/>
</dbReference>
<keyword evidence="3" id="KW-1185">Reference proteome</keyword>
<dbReference type="EMBL" id="FPJW01000003">
    <property type="protein sequence ID" value="SFX33112.1"/>
    <property type="molecule type" value="Genomic_DNA"/>
</dbReference>
<dbReference type="InterPro" id="IPR050563">
    <property type="entry name" value="4-hydroxybenzoyl-CoA_TE"/>
</dbReference>
<sequence>MWDLPNPFVFELTVQPDAIDHYGHVNNAEYLRYIEQVSWKHSNHLGLTLADYQRLDRAMVVVRHEIDYLAPAFEGETLQIATWIVGFDQRFTLTRRFQLLRPADGKTLMRGRTHFACVALSTSKPRRLPEEFVTVYLPALIREKDVVQG</sequence>
<name>A0A1K1W6T4_9GAMM</name>
<dbReference type="STRING" id="1122209.SAMN02745752_01319"/>
<organism evidence="2 3">
    <name type="scientific">Marinospirillum alkaliphilum DSM 21637</name>
    <dbReference type="NCBI Taxonomy" id="1122209"/>
    <lineage>
        <taxon>Bacteria</taxon>
        <taxon>Pseudomonadati</taxon>
        <taxon>Pseudomonadota</taxon>
        <taxon>Gammaproteobacteria</taxon>
        <taxon>Oceanospirillales</taxon>
        <taxon>Oceanospirillaceae</taxon>
        <taxon>Marinospirillum</taxon>
    </lineage>
</organism>
<reference evidence="2 3" key="1">
    <citation type="submission" date="2016-11" db="EMBL/GenBank/DDBJ databases">
        <authorList>
            <person name="Jaros S."/>
            <person name="Januszkiewicz K."/>
            <person name="Wedrychowicz H."/>
        </authorList>
    </citation>
    <scope>NUCLEOTIDE SEQUENCE [LARGE SCALE GENOMIC DNA]</scope>
    <source>
        <strain evidence="2 3">DSM 21637</strain>
    </source>
</reference>
<dbReference type="InterPro" id="IPR029069">
    <property type="entry name" value="HotDog_dom_sf"/>
</dbReference>